<keyword evidence="2" id="KW-1185">Reference proteome</keyword>
<protein>
    <submittedName>
        <fullName evidence="1">Uncharacterized protein</fullName>
    </submittedName>
</protein>
<evidence type="ECO:0000313" key="1">
    <source>
        <dbReference type="EMBL" id="KAK4493142.1"/>
    </source>
</evidence>
<dbReference type="Proteomes" id="UP001291926">
    <property type="component" value="Unassembled WGS sequence"/>
</dbReference>
<name>A0ABR0DVA2_9LAMI</name>
<reference evidence="1 2" key="1">
    <citation type="journal article" date="2023" name="bioRxiv">
        <title>Genome report: Whole genome sequence and annotation of Penstemon davidsonii.</title>
        <authorList>
            <person name="Ostevik K.L."/>
            <person name="Alabady M."/>
            <person name="Zhang M."/>
            <person name="Rausher M.D."/>
        </authorList>
    </citation>
    <scope>NUCLEOTIDE SEQUENCE [LARGE SCALE GENOMIC DNA]</scope>
    <source>
        <strain evidence="1">DNT005</strain>
        <tissue evidence="1">Whole leaf</tissue>
    </source>
</reference>
<accession>A0ABR0DVA2</accession>
<gene>
    <name evidence="1" type="ORF">RD792_018006</name>
</gene>
<organism evidence="1 2">
    <name type="scientific">Penstemon davidsonii</name>
    <dbReference type="NCBI Taxonomy" id="160366"/>
    <lineage>
        <taxon>Eukaryota</taxon>
        <taxon>Viridiplantae</taxon>
        <taxon>Streptophyta</taxon>
        <taxon>Embryophyta</taxon>
        <taxon>Tracheophyta</taxon>
        <taxon>Spermatophyta</taxon>
        <taxon>Magnoliopsida</taxon>
        <taxon>eudicotyledons</taxon>
        <taxon>Gunneridae</taxon>
        <taxon>Pentapetalae</taxon>
        <taxon>asterids</taxon>
        <taxon>lamiids</taxon>
        <taxon>Lamiales</taxon>
        <taxon>Plantaginaceae</taxon>
        <taxon>Cheloneae</taxon>
        <taxon>Penstemon</taxon>
    </lineage>
</organism>
<dbReference type="EMBL" id="JAYDYQ010000782">
    <property type="protein sequence ID" value="KAK4493142.1"/>
    <property type="molecule type" value="Genomic_DNA"/>
</dbReference>
<comment type="caution">
    <text evidence="1">The sequence shown here is derived from an EMBL/GenBank/DDBJ whole genome shotgun (WGS) entry which is preliminary data.</text>
</comment>
<evidence type="ECO:0000313" key="2">
    <source>
        <dbReference type="Proteomes" id="UP001291926"/>
    </source>
</evidence>
<proteinExistence type="predicted"/>
<sequence length="110" mass="12702">MMLHGPSHDGWTWMNFNAPDDVYMFIKGAANIRNGNIDGVVCMKASLHLLDVYPASFMKFLKGHRLDWIRFNYGENFPSYFGAYCFPFPVKDVHELSDTSVLLENVNYED</sequence>